<dbReference type="Proteomes" id="UP000323454">
    <property type="component" value="Unassembled WGS sequence"/>
</dbReference>
<dbReference type="EMBL" id="VUOB01000070">
    <property type="protein sequence ID" value="KAA2252978.1"/>
    <property type="molecule type" value="Genomic_DNA"/>
</dbReference>
<proteinExistence type="predicted"/>
<dbReference type="AlphaFoldDB" id="A0A5B2WPV8"/>
<feature type="transmembrane region" description="Helical" evidence="1">
    <location>
        <begin position="7"/>
        <end position="26"/>
    </location>
</feature>
<organism evidence="2 3">
    <name type="scientific">Solihabitans fulvus</name>
    <dbReference type="NCBI Taxonomy" id="1892852"/>
    <lineage>
        <taxon>Bacteria</taxon>
        <taxon>Bacillati</taxon>
        <taxon>Actinomycetota</taxon>
        <taxon>Actinomycetes</taxon>
        <taxon>Pseudonocardiales</taxon>
        <taxon>Pseudonocardiaceae</taxon>
        <taxon>Solihabitans</taxon>
    </lineage>
</organism>
<name>A0A5B2WPV8_9PSEU</name>
<reference evidence="2 3" key="1">
    <citation type="submission" date="2019-09" db="EMBL/GenBank/DDBJ databases">
        <title>Goodfellowia gen. nov., a new genus of the Pseudonocardineae related to Actinoalloteichus, containing Goodfellowia coeruleoviolacea gen. nov., comb. nov. gen. nov., comb. nov.</title>
        <authorList>
            <person name="Labeda D."/>
        </authorList>
    </citation>
    <scope>NUCLEOTIDE SEQUENCE [LARGE SCALE GENOMIC DNA]</scope>
    <source>
        <strain evidence="2 3">AN110305</strain>
    </source>
</reference>
<keyword evidence="1" id="KW-1133">Transmembrane helix</keyword>
<gene>
    <name evidence="2" type="ORF">F0L68_33820</name>
</gene>
<reference evidence="2 3" key="2">
    <citation type="submission" date="2019-09" db="EMBL/GenBank/DDBJ databases">
        <authorList>
            <person name="Jin C."/>
        </authorList>
    </citation>
    <scope>NUCLEOTIDE SEQUENCE [LARGE SCALE GENOMIC DNA]</scope>
    <source>
        <strain evidence="2 3">AN110305</strain>
    </source>
</reference>
<evidence type="ECO:0000313" key="3">
    <source>
        <dbReference type="Proteomes" id="UP000323454"/>
    </source>
</evidence>
<comment type="caution">
    <text evidence="2">The sequence shown here is derived from an EMBL/GenBank/DDBJ whole genome shotgun (WGS) entry which is preliminary data.</text>
</comment>
<evidence type="ECO:0000313" key="2">
    <source>
        <dbReference type="EMBL" id="KAA2252978.1"/>
    </source>
</evidence>
<evidence type="ECO:0000256" key="1">
    <source>
        <dbReference type="SAM" id="Phobius"/>
    </source>
</evidence>
<sequence>MRDPKSYDALSSFVGIVGLYEGLIPFPAKIFGWHPLLALPVRLASPAWWIVSGAVLVAAFAALVVIDNAKKRHAGGG</sequence>
<protein>
    <submittedName>
        <fullName evidence="2">Uncharacterized protein</fullName>
    </submittedName>
</protein>
<keyword evidence="1" id="KW-0812">Transmembrane</keyword>
<feature type="transmembrane region" description="Helical" evidence="1">
    <location>
        <begin position="46"/>
        <end position="66"/>
    </location>
</feature>
<dbReference type="OrthoDB" id="3695943at2"/>
<accession>A0A5B2WPV8</accession>
<dbReference type="RefSeq" id="WP_149853958.1">
    <property type="nucleotide sequence ID" value="NZ_VUOB01000070.1"/>
</dbReference>
<keyword evidence="3" id="KW-1185">Reference proteome</keyword>
<keyword evidence="1" id="KW-0472">Membrane</keyword>